<evidence type="ECO:0000313" key="2">
    <source>
        <dbReference type="Proteomes" id="UP000596661"/>
    </source>
</evidence>
<proteinExistence type="predicted"/>
<reference evidence="1" key="1">
    <citation type="submission" date="2018-11" db="EMBL/GenBank/DDBJ databases">
        <authorList>
            <person name="Grassa J C."/>
        </authorList>
    </citation>
    <scope>NUCLEOTIDE SEQUENCE [LARGE SCALE GENOMIC DNA]</scope>
</reference>
<name>A0A803P584_CANSA</name>
<evidence type="ECO:0000313" key="1">
    <source>
        <dbReference type="EnsemblPlants" id="cds.evm.model.03.1423"/>
    </source>
</evidence>
<organism evidence="1 2">
    <name type="scientific">Cannabis sativa</name>
    <name type="common">Hemp</name>
    <name type="synonym">Marijuana</name>
    <dbReference type="NCBI Taxonomy" id="3483"/>
    <lineage>
        <taxon>Eukaryota</taxon>
        <taxon>Viridiplantae</taxon>
        <taxon>Streptophyta</taxon>
        <taxon>Embryophyta</taxon>
        <taxon>Tracheophyta</taxon>
        <taxon>Spermatophyta</taxon>
        <taxon>Magnoliopsida</taxon>
        <taxon>eudicotyledons</taxon>
        <taxon>Gunneridae</taxon>
        <taxon>Pentapetalae</taxon>
        <taxon>rosids</taxon>
        <taxon>fabids</taxon>
        <taxon>Rosales</taxon>
        <taxon>Cannabaceae</taxon>
        <taxon>Cannabis</taxon>
    </lineage>
</organism>
<dbReference type="AlphaFoldDB" id="A0A803P584"/>
<protein>
    <submittedName>
        <fullName evidence="1">Uncharacterized protein</fullName>
    </submittedName>
</protein>
<dbReference type="Gramene" id="evm.model.03.1423">
    <property type="protein sequence ID" value="cds.evm.model.03.1423"/>
    <property type="gene ID" value="evm.TU.03.1423"/>
</dbReference>
<reference evidence="1" key="2">
    <citation type="submission" date="2021-03" db="UniProtKB">
        <authorList>
            <consortium name="EnsemblPlants"/>
        </authorList>
    </citation>
    <scope>IDENTIFICATION</scope>
</reference>
<keyword evidence="2" id="KW-1185">Reference proteome</keyword>
<dbReference type="Proteomes" id="UP000596661">
    <property type="component" value="Chromosome 3"/>
</dbReference>
<sequence length="82" mass="8905">PISKFGVRDRGRNAVLGLEPLLHFPECTVPCFGESLGQESRFWWGSQVRALGVGLECDFESQFASILGFGWSSSLGVGSGQR</sequence>
<dbReference type="EnsemblPlants" id="evm.model.03.1423">
    <property type="protein sequence ID" value="cds.evm.model.03.1423"/>
    <property type="gene ID" value="evm.TU.03.1423"/>
</dbReference>
<accession>A0A803P584</accession>
<dbReference type="EMBL" id="UZAU01000301">
    <property type="status" value="NOT_ANNOTATED_CDS"/>
    <property type="molecule type" value="Genomic_DNA"/>
</dbReference>